<feature type="compositionally biased region" description="Polar residues" evidence="1">
    <location>
        <begin position="77"/>
        <end position="88"/>
    </location>
</feature>
<comment type="caution">
    <text evidence="3">The sequence shown here is derived from an EMBL/GenBank/DDBJ whole genome shotgun (WGS) entry which is preliminary data.</text>
</comment>
<name>A0ABN1ZRF8_9ACTN</name>
<reference evidence="3 4" key="1">
    <citation type="journal article" date="2019" name="Int. J. Syst. Evol. Microbiol.">
        <title>The Global Catalogue of Microorganisms (GCM) 10K type strain sequencing project: providing services to taxonomists for standard genome sequencing and annotation.</title>
        <authorList>
            <consortium name="The Broad Institute Genomics Platform"/>
            <consortium name="The Broad Institute Genome Sequencing Center for Infectious Disease"/>
            <person name="Wu L."/>
            <person name="Ma J."/>
        </authorList>
    </citation>
    <scope>NUCLEOTIDE SEQUENCE [LARGE SCALE GENOMIC DNA]</scope>
    <source>
        <strain evidence="3 4">JCM 14942</strain>
    </source>
</reference>
<keyword evidence="2" id="KW-0472">Membrane</keyword>
<keyword evidence="2" id="KW-1133">Transmembrane helix</keyword>
<organism evidence="3 4">
    <name type="scientific">Nocardioides humi</name>
    <dbReference type="NCBI Taxonomy" id="449461"/>
    <lineage>
        <taxon>Bacteria</taxon>
        <taxon>Bacillati</taxon>
        <taxon>Actinomycetota</taxon>
        <taxon>Actinomycetes</taxon>
        <taxon>Propionibacteriales</taxon>
        <taxon>Nocardioidaceae</taxon>
        <taxon>Nocardioides</taxon>
    </lineage>
</organism>
<dbReference type="EMBL" id="BAAAOR010000002">
    <property type="protein sequence ID" value="GAA1502508.1"/>
    <property type="molecule type" value="Genomic_DNA"/>
</dbReference>
<evidence type="ECO:0000313" key="3">
    <source>
        <dbReference type="EMBL" id="GAA1502508.1"/>
    </source>
</evidence>
<dbReference type="Proteomes" id="UP001500842">
    <property type="component" value="Unassembled WGS sequence"/>
</dbReference>
<evidence type="ECO:0000256" key="1">
    <source>
        <dbReference type="SAM" id="MobiDB-lite"/>
    </source>
</evidence>
<evidence type="ECO:0000313" key="4">
    <source>
        <dbReference type="Proteomes" id="UP001500842"/>
    </source>
</evidence>
<evidence type="ECO:0000256" key="2">
    <source>
        <dbReference type="SAM" id="Phobius"/>
    </source>
</evidence>
<dbReference type="RefSeq" id="WP_141003621.1">
    <property type="nucleotide sequence ID" value="NZ_BAAAOR010000002.1"/>
</dbReference>
<sequence>MNEHDLTTVLERAADRLDPDTAALVADGARRGHRRLRRRRMLTAATLGTVTALTVGGLAWQSGLGTGDRTGRDPAVATTSPGALTPENQRPLPPDDVLVQRLLDHLPDGEVTDVTTMPRADEPDSPVQPGLEISLLLDGAAVQVSISDGSVDPEAWARSLDPGLKPEGCDASLVDADKATWNQAIRNVAPSPKVTPEMACISWVSRKREQKCAVDPVCLAERTAYSPKRDCGPDGRQLPDGSWLWPRSGDGGDGSDTSGFMGNWAAICSPDGWMIDVAAFNSPDPEAGRPEVIAEAPPLSLDEVTELATAGFWFE</sequence>
<feature type="region of interest" description="Disordered" evidence="1">
    <location>
        <begin position="61"/>
        <end position="94"/>
    </location>
</feature>
<feature type="transmembrane region" description="Helical" evidence="2">
    <location>
        <begin position="41"/>
        <end position="60"/>
    </location>
</feature>
<keyword evidence="4" id="KW-1185">Reference proteome</keyword>
<proteinExistence type="predicted"/>
<feature type="region of interest" description="Disordered" evidence="1">
    <location>
        <begin position="229"/>
        <end position="256"/>
    </location>
</feature>
<gene>
    <name evidence="3" type="ORF">GCM10009788_02150</name>
</gene>
<protein>
    <submittedName>
        <fullName evidence="3">Uncharacterized protein</fullName>
    </submittedName>
</protein>
<keyword evidence="2" id="KW-0812">Transmembrane</keyword>
<accession>A0ABN1ZRF8</accession>